<feature type="domain" description="CheR-type methyltransferase" evidence="7">
    <location>
        <begin position="19"/>
        <end position="267"/>
    </location>
</feature>
<feature type="binding site" evidence="6">
    <location>
        <begin position="212"/>
        <end position="213"/>
    </location>
    <ligand>
        <name>S-adenosyl-L-methionine</name>
        <dbReference type="ChEBI" id="CHEBI:59789"/>
    </ligand>
</feature>
<feature type="binding site" evidence="6">
    <location>
        <position position="154"/>
    </location>
    <ligand>
        <name>S-adenosyl-L-methionine</name>
        <dbReference type="ChEBI" id="CHEBI:59789"/>
    </ligand>
</feature>
<organism evidence="8 9">
    <name type="scientific">Chitinimonas taiwanensis DSM 18899</name>
    <dbReference type="NCBI Taxonomy" id="1121279"/>
    <lineage>
        <taxon>Bacteria</taxon>
        <taxon>Pseudomonadati</taxon>
        <taxon>Pseudomonadota</taxon>
        <taxon>Betaproteobacteria</taxon>
        <taxon>Neisseriales</taxon>
        <taxon>Chitinibacteraceae</taxon>
        <taxon>Chitinimonas</taxon>
    </lineage>
</organism>
<gene>
    <name evidence="8" type="ORF">SAMN02745887_01235</name>
</gene>
<dbReference type="Gene3D" id="3.40.50.150">
    <property type="entry name" value="Vaccinia Virus protein VP39"/>
    <property type="match status" value="1"/>
</dbReference>
<feature type="binding site" evidence="6">
    <location>
        <position position="93"/>
    </location>
    <ligand>
        <name>S-adenosyl-L-methionine</name>
        <dbReference type="ChEBI" id="CHEBI:59789"/>
    </ligand>
</feature>
<evidence type="ECO:0000256" key="2">
    <source>
        <dbReference type="ARBA" id="ARBA00022603"/>
    </source>
</evidence>
<evidence type="ECO:0000313" key="8">
    <source>
        <dbReference type="EMBL" id="SFZ74390.1"/>
    </source>
</evidence>
<evidence type="ECO:0000259" key="7">
    <source>
        <dbReference type="PROSITE" id="PS50123"/>
    </source>
</evidence>
<dbReference type="Pfam" id="PF01739">
    <property type="entry name" value="CheR"/>
    <property type="match status" value="1"/>
</dbReference>
<keyword evidence="2 5" id="KW-0489">Methyltransferase</keyword>
<dbReference type="InterPro" id="IPR022642">
    <property type="entry name" value="CheR_C"/>
</dbReference>
<evidence type="ECO:0000256" key="5">
    <source>
        <dbReference type="PIRNR" id="PIRNR000410"/>
    </source>
</evidence>
<feature type="binding site" evidence="6">
    <location>
        <position position="130"/>
    </location>
    <ligand>
        <name>S-adenosyl-L-methionine</name>
        <dbReference type="ChEBI" id="CHEBI:59789"/>
    </ligand>
</feature>
<dbReference type="Gene3D" id="1.10.155.10">
    <property type="entry name" value="Chemotaxis receptor methyltransferase CheR, N-terminal domain"/>
    <property type="match status" value="1"/>
</dbReference>
<evidence type="ECO:0000256" key="1">
    <source>
        <dbReference type="ARBA" id="ARBA00001541"/>
    </source>
</evidence>
<dbReference type="InterPro" id="IPR022641">
    <property type="entry name" value="CheR_N"/>
</dbReference>
<dbReference type="PROSITE" id="PS50123">
    <property type="entry name" value="CHER"/>
    <property type="match status" value="1"/>
</dbReference>
<comment type="function">
    <text evidence="5">Methylation of the membrane-bound methyl-accepting chemotaxis proteins (MCP) to form gamma-glutamyl methyl ester residues in MCP.</text>
</comment>
<dbReference type="EC" id="2.1.1.80" evidence="5"/>
<dbReference type="InterPro" id="IPR000780">
    <property type="entry name" value="CheR_MeTrfase"/>
</dbReference>
<dbReference type="GO" id="GO:0008983">
    <property type="term" value="F:protein-glutamate O-methyltransferase activity"/>
    <property type="evidence" value="ECO:0007669"/>
    <property type="project" value="UniProtKB-EC"/>
</dbReference>
<dbReference type="SUPFAM" id="SSF53335">
    <property type="entry name" value="S-adenosyl-L-methionine-dependent methyltransferases"/>
    <property type="match status" value="1"/>
</dbReference>
<dbReference type="Pfam" id="PF03705">
    <property type="entry name" value="CheR_N"/>
    <property type="match status" value="1"/>
</dbReference>
<dbReference type="PANTHER" id="PTHR24422">
    <property type="entry name" value="CHEMOTAXIS PROTEIN METHYLTRANSFERASE"/>
    <property type="match status" value="1"/>
</dbReference>
<evidence type="ECO:0000256" key="4">
    <source>
        <dbReference type="ARBA" id="ARBA00022691"/>
    </source>
</evidence>
<keyword evidence="3 5" id="KW-0808">Transferase</keyword>
<dbReference type="PRINTS" id="PR00996">
    <property type="entry name" value="CHERMTFRASE"/>
</dbReference>
<keyword evidence="4 5" id="KW-0949">S-adenosyl-L-methionine</keyword>
<dbReference type="PIRSF" id="PIRSF000410">
    <property type="entry name" value="CheR"/>
    <property type="match status" value="1"/>
</dbReference>
<dbReference type="CDD" id="cd02440">
    <property type="entry name" value="AdoMet_MTases"/>
    <property type="match status" value="1"/>
</dbReference>
<dbReference type="InterPro" id="IPR036804">
    <property type="entry name" value="CheR_N_sf"/>
</dbReference>
<dbReference type="Proteomes" id="UP000186513">
    <property type="component" value="Unassembled WGS sequence"/>
</dbReference>
<dbReference type="SUPFAM" id="SSF47757">
    <property type="entry name" value="Chemotaxis receptor methyltransferase CheR, N-terminal domain"/>
    <property type="match status" value="1"/>
</dbReference>
<name>A0A1K2HCB3_9NEIS</name>
<reference evidence="8 9" key="1">
    <citation type="submission" date="2016-11" db="EMBL/GenBank/DDBJ databases">
        <authorList>
            <person name="Jaros S."/>
            <person name="Januszkiewicz K."/>
            <person name="Wedrychowicz H."/>
        </authorList>
    </citation>
    <scope>NUCLEOTIDE SEQUENCE [LARGE SCALE GENOMIC DNA]</scope>
    <source>
        <strain evidence="8 9">DSM 18899</strain>
    </source>
</reference>
<evidence type="ECO:0000256" key="6">
    <source>
        <dbReference type="PIRSR" id="PIRSR000410-1"/>
    </source>
</evidence>
<dbReference type="InterPro" id="IPR050903">
    <property type="entry name" value="Bact_Chemotaxis_MeTrfase"/>
</dbReference>
<sequence length="283" mass="31699">MSAMPPSELLSLPPGFGLVAMSDAEFRDYQQFIERLTGIHLAPIKKAMLAGRLAKRLRDCQLDSYGAYFRRIAEGGDAQERQIAIDLITTNETYFFREPKHFDALRSRLLPTRNGQPVRIWSAACASGEECYSLAMVLADVLGEQAAWEVLGSDISSRVLASAQRGLYPMERGHHIPPELLKRFCLRGTGDYMGTLLVESGLRKRVRFKPINLIEPLPEIGLFDAIFLRNVIIYFDAETKRRVVNAVSQRLKPGGWLVVGHSESLIGQPANLLPILPTIYCKQ</sequence>
<feature type="binding site" evidence="6">
    <location>
        <begin position="229"/>
        <end position="230"/>
    </location>
    <ligand>
        <name>S-adenosyl-L-methionine</name>
        <dbReference type="ChEBI" id="CHEBI:59789"/>
    </ligand>
</feature>
<proteinExistence type="predicted"/>
<evidence type="ECO:0000313" key="9">
    <source>
        <dbReference type="Proteomes" id="UP000186513"/>
    </source>
</evidence>
<dbReference type="STRING" id="1121279.SAMN02745887_01235"/>
<dbReference type="EMBL" id="FPKR01000004">
    <property type="protein sequence ID" value="SFZ74390.1"/>
    <property type="molecule type" value="Genomic_DNA"/>
</dbReference>
<evidence type="ECO:0000256" key="3">
    <source>
        <dbReference type="ARBA" id="ARBA00022679"/>
    </source>
</evidence>
<accession>A0A1K2HCB3</accession>
<comment type="catalytic activity">
    <reaction evidence="1 5">
        <text>L-glutamyl-[protein] + S-adenosyl-L-methionine = [protein]-L-glutamate 5-O-methyl ester + S-adenosyl-L-homocysteine</text>
        <dbReference type="Rhea" id="RHEA:24452"/>
        <dbReference type="Rhea" id="RHEA-COMP:10208"/>
        <dbReference type="Rhea" id="RHEA-COMP:10311"/>
        <dbReference type="ChEBI" id="CHEBI:29973"/>
        <dbReference type="ChEBI" id="CHEBI:57856"/>
        <dbReference type="ChEBI" id="CHEBI:59789"/>
        <dbReference type="ChEBI" id="CHEBI:82795"/>
        <dbReference type="EC" id="2.1.1.80"/>
    </reaction>
</comment>
<dbReference type="InterPro" id="IPR026024">
    <property type="entry name" value="Chemotaxis_MeTrfase_CheR"/>
</dbReference>
<dbReference type="InterPro" id="IPR029063">
    <property type="entry name" value="SAM-dependent_MTases_sf"/>
</dbReference>
<dbReference type="PANTHER" id="PTHR24422:SF26">
    <property type="entry name" value="CHEMOTAXIS PROTEIN METHYLTRANSFERASE"/>
    <property type="match status" value="1"/>
</dbReference>
<keyword evidence="9" id="KW-1185">Reference proteome</keyword>
<feature type="binding site" evidence="6">
    <location>
        <position position="91"/>
    </location>
    <ligand>
        <name>S-adenosyl-L-methionine</name>
        <dbReference type="ChEBI" id="CHEBI:59789"/>
    </ligand>
</feature>
<dbReference type="SMART" id="SM00138">
    <property type="entry name" value="MeTrc"/>
    <property type="match status" value="1"/>
</dbReference>
<dbReference type="GO" id="GO:0032259">
    <property type="term" value="P:methylation"/>
    <property type="evidence" value="ECO:0007669"/>
    <property type="project" value="UniProtKB-KW"/>
</dbReference>
<dbReference type="AlphaFoldDB" id="A0A1K2HCB3"/>
<protein>
    <recommendedName>
        <fullName evidence="5">Chemotaxis protein methyltransferase</fullName>
        <ecNumber evidence="5">2.1.1.80</ecNumber>
    </recommendedName>
</protein>
<feature type="binding site" evidence="6">
    <location>
        <position position="97"/>
    </location>
    <ligand>
        <name>S-adenosyl-L-methionine</name>
        <dbReference type="ChEBI" id="CHEBI:59789"/>
    </ligand>
</feature>